<evidence type="ECO:0000313" key="2">
    <source>
        <dbReference type="EMBL" id="KAI1869539.1"/>
    </source>
</evidence>
<keyword evidence="3" id="KW-1185">Reference proteome</keyword>
<comment type="caution">
    <text evidence="2">The sequence shown here is derived from an EMBL/GenBank/DDBJ whole genome shotgun (WGS) entry which is preliminary data.</text>
</comment>
<sequence length="78" mass="8271">MHIMQAIRGPRTAEQDDDLEYDAKGVNMMIAGDHLSSRRTIPKSAQPTEYQGGLTGLAATAGMPAAKPLPDLPATPEP</sequence>
<evidence type="ECO:0000313" key="3">
    <source>
        <dbReference type="Proteomes" id="UP000829685"/>
    </source>
</evidence>
<feature type="region of interest" description="Disordered" evidence="1">
    <location>
        <begin position="39"/>
        <end position="78"/>
    </location>
</feature>
<dbReference type="Proteomes" id="UP000829685">
    <property type="component" value="Unassembled WGS sequence"/>
</dbReference>
<protein>
    <submittedName>
        <fullName evidence="2">Uncharacterized protein</fullName>
    </submittedName>
</protein>
<reference evidence="2" key="1">
    <citation type="submission" date="2021-03" db="EMBL/GenBank/DDBJ databases">
        <title>Revisited historic fungal species revealed as producer of novel bioactive compounds through whole genome sequencing and comparative genomics.</title>
        <authorList>
            <person name="Vignolle G.A."/>
            <person name="Hochenegger N."/>
            <person name="Mach R.L."/>
            <person name="Mach-Aigner A.R."/>
            <person name="Javad Rahimi M."/>
            <person name="Salim K.A."/>
            <person name="Chan C.M."/>
            <person name="Lim L.B.L."/>
            <person name="Cai F."/>
            <person name="Druzhinina I.S."/>
            <person name="U'Ren J.M."/>
            <person name="Derntl C."/>
        </authorList>
    </citation>
    <scope>NUCLEOTIDE SEQUENCE</scope>
    <source>
        <strain evidence="2">TUCIM 5799</strain>
    </source>
</reference>
<evidence type="ECO:0000256" key="1">
    <source>
        <dbReference type="SAM" id="MobiDB-lite"/>
    </source>
</evidence>
<organism evidence="2 3">
    <name type="scientific">Neoarthrinium moseri</name>
    <dbReference type="NCBI Taxonomy" id="1658444"/>
    <lineage>
        <taxon>Eukaryota</taxon>
        <taxon>Fungi</taxon>
        <taxon>Dikarya</taxon>
        <taxon>Ascomycota</taxon>
        <taxon>Pezizomycotina</taxon>
        <taxon>Sordariomycetes</taxon>
        <taxon>Xylariomycetidae</taxon>
        <taxon>Amphisphaeriales</taxon>
        <taxon>Apiosporaceae</taxon>
        <taxon>Neoarthrinium</taxon>
    </lineage>
</organism>
<proteinExistence type="predicted"/>
<dbReference type="AlphaFoldDB" id="A0A9Q0AQP7"/>
<accession>A0A9Q0AQP7</accession>
<dbReference type="EMBL" id="JAFIMR010000015">
    <property type="protein sequence ID" value="KAI1869539.1"/>
    <property type="molecule type" value="Genomic_DNA"/>
</dbReference>
<name>A0A9Q0AQP7_9PEZI</name>
<gene>
    <name evidence="2" type="ORF">JX265_006629</name>
</gene>